<dbReference type="Pfam" id="PF00271">
    <property type="entry name" value="Helicase_C"/>
    <property type="match status" value="1"/>
</dbReference>
<dbReference type="PANTHER" id="PTHR45626:SF22">
    <property type="entry name" value="DNA REPAIR PROTEIN RAD5"/>
    <property type="match status" value="1"/>
</dbReference>
<accession>A0A6A6JLB1</accession>
<protein>
    <recommendedName>
        <fullName evidence="5">Helicase C-terminal domain-containing protein</fullName>
    </recommendedName>
</protein>
<gene>
    <name evidence="6" type="ORF">EI97DRAFT_69842</name>
</gene>
<dbReference type="InterPro" id="IPR001650">
    <property type="entry name" value="Helicase_C-like"/>
</dbReference>
<dbReference type="InterPro" id="IPR050628">
    <property type="entry name" value="SNF2_RAD54_helicase_TF"/>
</dbReference>
<evidence type="ECO:0000313" key="6">
    <source>
        <dbReference type="EMBL" id="KAF2275699.1"/>
    </source>
</evidence>
<dbReference type="InterPro" id="IPR049730">
    <property type="entry name" value="SNF2/RAD54-like_C"/>
</dbReference>
<dbReference type="AlphaFoldDB" id="A0A6A6JLB1"/>
<evidence type="ECO:0000256" key="3">
    <source>
        <dbReference type="ARBA" id="ARBA00022840"/>
    </source>
</evidence>
<evidence type="ECO:0000313" key="7">
    <source>
        <dbReference type="Proteomes" id="UP000800097"/>
    </source>
</evidence>
<dbReference type="EMBL" id="ML986496">
    <property type="protein sequence ID" value="KAF2275699.1"/>
    <property type="molecule type" value="Genomic_DNA"/>
</dbReference>
<dbReference type="GO" id="GO:0006281">
    <property type="term" value="P:DNA repair"/>
    <property type="evidence" value="ECO:0007669"/>
    <property type="project" value="TreeGrafter"/>
</dbReference>
<dbReference type="Proteomes" id="UP000800097">
    <property type="component" value="Unassembled WGS sequence"/>
</dbReference>
<keyword evidence="7" id="KW-1185">Reference proteome</keyword>
<dbReference type="CDD" id="cd18793">
    <property type="entry name" value="SF2_C_SNF"/>
    <property type="match status" value="1"/>
</dbReference>
<feature type="region of interest" description="Disordered" evidence="4">
    <location>
        <begin position="181"/>
        <end position="201"/>
    </location>
</feature>
<sequence>MGCFRDPSNLEFNVRDSSRLNDTTAEIMQYHAENTRPDTRTIVFAAWMRALDLMELRLQQEPEYANGTRRIFRIDGKNVPNQPDRYDILSQFERSPKGSVLLASTGCLQEGVNITCASHEVILALSWSPHNEIQATARAYRIGQKHDVLLVTMTSDCWIEAHVRGMRERKNMYEARVRDGYPHGNLHHPSTGPLWTQPLPT</sequence>
<dbReference type="OrthoDB" id="3800568at2759"/>
<dbReference type="GO" id="GO:0008094">
    <property type="term" value="F:ATP-dependent activity, acting on DNA"/>
    <property type="evidence" value="ECO:0007669"/>
    <property type="project" value="TreeGrafter"/>
</dbReference>
<dbReference type="PANTHER" id="PTHR45626">
    <property type="entry name" value="TRANSCRIPTION TERMINATION FACTOR 2-RELATED"/>
    <property type="match status" value="1"/>
</dbReference>
<dbReference type="RefSeq" id="XP_033653238.1">
    <property type="nucleotide sequence ID" value="XM_033803011.1"/>
</dbReference>
<dbReference type="SUPFAM" id="SSF52540">
    <property type="entry name" value="P-loop containing nucleoside triphosphate hydrolases"/>
    <property type="match status" value="1"/>
</dbReference>
<reference evidence="6" key="1">
    <citation type="journal article" date="2020" name="Stud. Mycol.">
        <title>101 Dothideomycetes genomes: a test case for predicting lifestyles and emergence of pathogens.</title>
        <authorList>
            <person name="Haridas S."/>
            <person name="Albert R."/>
            <person name="Binder M."/>
            <person name="Bloem J."/>
            <person name="Labutti K."/>
            <person name="Salamov A."/>
            <person name="Andreopoulos B."/>
            <person name="Baker S."/>
            <person name="Barry K."/>
            <person name="Bills G."/>
            <person name="Bluhm B."/>
            <person name="Cannon C."/>
            <person name="Castanera R."/>
            <person name="Culley D."/>
            <person name="Daum C."/>
            <person name="Ezra D."/>
            <person name="Gonzalez J."/>
            <person name="Henrissat B."/>
            <person name="Kuo A."/>
            <person name="Liang C."/>
            <person name="Lipzen A."/>
            <person name="Lutzoni F."/>
            <person name="Magnuson J."/>
            <person name="Mondo S."/>
            <person name="Nolan M."/>
            <person name="Ohm R."/>
            <person name="Pangilinan J."/>
            <person name="Park H.-J."/>
            <person name="Ramirez L."/>
            <person name="Alfaro M."/>
            <person name="Sun H."/>
            <person name="Tritt A."/>
            <person name="Yoshinaga Y."/>
            <person name="Zwiers L.-H."/>
            <person name="Turgeon B."/>
            <person name="Goodwin S."/>
            <person name="Spatafora J."/>
            <person name="Crous P."/>
            <person name="Grigoriev I."/>
        </authorList>
    </citation>
    <scope>NUCLEOTIDE SEQUENCE</scope>
    <source>
        <strain evidence="6">CBS 379.55</strain>
    </source>
</reference>
<name>A0A6A6JLB1_WESOR</name>
<dbReference type="GO" id="GO:0016787">
    <property type="term" value="F:hydrolase activity"/>
    <property type="evidence" value="ECO:0007669"/>
    <property type="project" value="UniProtKB-KW"/>
</dbReference>
<keyword evidence="2" id="KW-0378">Hydrolase</keyword>
<dbReference type="Gene3D" id="3.40.50.300">
    <property type="entry name" value="P-loop containing nucleotide triphosphate hydrolases"/>
    <property type="match status" value="1"/>
</dbReference>
<evidence type="ECO:0000256" key="4">
    <source>
        <dbReference type="SAM" id="MobiDB-lite"/>
    </source>
</evidence>
<evidence type="ECO:0000256" key="1">
    <source>
        <dbReference type="ARBA" id="ARBA00022741"/>
    </source>
</evidence>
<keyword evidence="3" id="KW-0067">ATP-binding</keyword>
<dbReference type="GeneID" id="54556186"/>
<organism evidence="6 7">
    <name type="scientific">Westerdykella ornata</name>
    <dbReference type="NCBI Taxonomy" id="318751"/>
    <lineage>
        <taxon>Eukaryota</taxon>
        <taxon>Fungi</taxon>
        <taxon>Dikarya</taxon>
        <taxon>Ascomycota</taxon>
        <taxon>Pezizomycotina</taxon>
        <taxon>Dothideomycetes</taxon>
        <taxon>Pleosporomycetidae</taxon>
        <taxon>Pleosporales</taxon>
        <taxon>Sporormiaceae</taxon>
        <taxon>Westerdykella</taxon>
    </lineage>
</organism>
<proteinExistence type="predicted"/>
<dbReference type="PROSITE" id="PS51194">
    <property type="entry name" value="HELICASE_CTER"/>
    <property type="match status" value="1"/>
</dbReference>
<dbReference type="SMART" id="SM00490">
    <property type="entry name" value="HELICc"/>
    <property type="match status" value="1"/>
</dbReference>
<dbReference type="InterPro" id="IPR027417">
    <property type="entry name" value="P-loop_NTPase"/>
</dbReference>
<evidence type="ECO:0000259" key="5">
    <source>
        <dbReference type="PROSITE" id="PS51194"/>
    </source>
</evidence>
<dbReference type="GO" id="GO:0005524">
    <property type="term" value="F:ATP binding"/>
    <property type="evidence" value="ECO:0007669"/>
    <property type="project" value="UniProtKB-KW"/>
</dbReference>
<feature type="domain" description="Helicase C-terminal" evidence="5">
    <location>
        <begin position="22"/>
        <end position="189"/>
    </location>
</feature>
<keyword evidence="1" id="KW-0547">Nucleotide-binding</keyword>
<dbReference type="GO" id="GO:0005634">
    <property type="term" value="C:nucleus"/>
    <property type="evidence" value="ECO:0007669"/>
    <property type="project" value="TreeGrafter"/>
</dbReference>
<evidence type="ECO:0000256" key="2">
    <source>
        <dbReference type="ARBA" id="ARBA00022801"/>
    </source>
</evidence>